<dbReference type="Proteomes" id="UP000674416">
    <property type="component" value="Unassembled WGS sequence"/>
</dbReference>
<name>A0ABS4CTU4_9BACI</name>
<evidence type="ECO:0000313" key="1">
    <source>
        <dbReference type="EMBL" id="MBP1081009.1"/>
    </source>
</evidence>
<organism evidence="1 2">
    <name type="scientific">Bacillus capparidis</name>
    <dbReference type="NCBI Taxonomy" id="1840411"/>
    <lineage>
        <taxon>Bacteria</taxon>
        <taxon>Bacillati</taxon>
        <taxon>Bacillota</taxon>
        <taxon>Bacilli</taxon>
        <taxon>Bacillales</taxon>
        <taxon>Bacillaceae</taxon>
        <taxon>Bacillus</taxon>
    </lineage>
</organism>
<proteinExistence type="predicted"/>
<evidence type="ECO:0000313" key="2">
    <source>
        <dbReference type="Proteomes" id="UP000674416"/>
    </source>
</evidence>
<reference evidence="1 2" key="1">
    <citation type="submission" date="2021-01" db="EMBL/GenBank/DDBJ databases">
        <title>Genomic Encyclopedia of Type Strains, Phase IV (KMG-IV): sequencing the most valuable type-strain genomes for metagenomic binning, comparative biology and taxonomic classification.</title>
        <authorList>
            <person name="Goeker M."/>
        </authorList>
    </citation>
    <scope>NUCLEOTIDE SEQUENCE [LARGE SCALE GENOMIC DNA]</scope>
    <source>
        <strain evidence="1 2">DSM 103394</strain>
    </source>
</reference>
<accession>A0ABS4CTU4</accession>
<keyword evidence="2" id="KW-1185">Reference proteome</keyword>
<protein>
    <submittedName>
        <fullName evidence="1">Uncharacterized protein</fullName>
    </submittedName>
</protein>
<dbReference type="EMBL" id="JAFDST010000002">
    <property type="protein sequence ID" value="MBP1081009.1"/>
    <property type="molecule type" value="Genomic_DNA"/>
</dbReference>
<gene>
    <name evidence="1" type="ORF">JOC74_001502</name>
</gene>
<sequence length="84" mass="10230">MRNLKIVQHSYQKKGKIVFVFENWPHSAVIMVPIKNYYFIRFVKWDERDPVVTREDLEQMEWAANRMLGCSHFYRNRKALTLNP</sequence>
<comment type="caution">
    <text evidence="1">The sequence shown here is derived from an EMBL/GenBank/DDBJ whole genome shotgun (WGS) entry which is preliminary data.</text>
</comment>